<gene>
    <name evidence="1" type="ORF">NITLEN_10736</name>
</gene>
<keyword evidence="2" id="KW-1185">Reference proteome</keyword>
<sequence>MSGTRGLTVFLVSPGINGKNLSETTGRAQQGGSISSCDVGQSDLQDACQQLKTGLAHRKPLGRSRSYSGQCQCI</sequence>
<name>A0A330L1P5_9BACT</name>
<dbReference type="EMBL" id="OUNR01000001">
    <property type="protein sequence ID" value="SPP63650.1"/>
    <property type="molecule type" value="Genomic_DNA"/>
</dbReference>
<evidence type="ECO:0000313" key="1">
    <source>
        <dbReference type="EMBL" id="SPP63650.1"/>
    </source>
</evidence>
<reference evidence="2" key="1">
    <citation type="submission" date="2018-04" db="EMBL/GenBank/DDBJ databases">
        <authorList>
            <person name="Lucker S."/>
            <person name="Sakoula D."/>
        </authorList>
    </citation>
    <scope>NUCLEOTIDE SEQUENCE [LARGE SCALE GENOMIC DNA]</scope>
</reference>
<accession>A0A330L1P5</accession>
<organism evidence="1 2">
    <name type="scientific">Nitrospira lenta</name>
    <dbReference type="NCBI Taxonomy" id="1436998"/>
    <lineage>
        <taxon>Bacteria</taxon>
        <taxon>Pseudomonadati</taxon>
        <taxon>Nitrospirota</taxon>
        <taxon>Nitrospiria</taxon>
        <taxon>Nitrospirales</taxon>
        <taxon>Nitrospiraceae</taxon>
        <taxon>Nitrospira</taxon>
    </lineage>
</organism>
<proteinExistence type="predicted"/>
<protein>
    <submittedName>
        <fullName evidence="1">Uncharacterized protein</fullName>
    </submittedName>
</protein>
<dbReference type="Proteomes" id="UP000248168">
    <property type="component" value="Unassembled WGS sequence"/>
</dbReference>
<evidence type="ECO:0000313" key="2">
    <source>
        <dbReference type="Proteomes" id="UP000248168"/>
    </source>
</evidence>
<dbReference type="AlphaFoldDB" id="A0A330L1P5"/>
<dbReference type="InParanoid" id="A0A330L1P5"/>